<dbReference type="Proteomes" id="UP000504634">
    <property type="component" value="Unplaced"/>
</dbReference>
<accession>A0A6J2T5M6</accession>
<dbReference type="RefSeq" id="XP_030372221.1">
    <property type="nucleotide sequence ID" value="XM_030516361.1"/>
</dbReference>
<dbReference type="OrthoDB" id="7918813at2759"/>
<evidence type="ECO:0000313" key="2">
    <source>
        <dbReference type="RefSeq" id="XP_030372221.1"/>
    </source>
</evidence>
<sequence>MSSQMQSMAASGNKGDKDEMSVVVGAMSAAGVVSIQPTESDFALELKSAPKQTCIPMNQRRLVNSETSVNQRSLDFDMPDKSWSVLYFGAKEKPFE</sequence>
<dbReference type="GeneID" id="115622425"/>
<keyword evidence="1" id="KW-1185">Reference proteome</keyword>
<dbReference type="AlphaFoldDB" id="A0A6J2T5M6"/>
<proteinExistence type="predicted"/>
<protein>
    <submittedName>
        <fullName evidence="2">Uncharacterized protein LOC115622425</fullName>
    </submittedName>
</protein>
<organism evidence="1 2">
    <name type="scientific">Drosophila lebanonensis</name>
    <name type="common">Fruit fly</name>
    <name type="synonym">Scaptodrosophila lebanonensis</name>
    <dbReference type="NCBI Taxonomy" id="7225"/>
    <lineage>
        <taxon>Eukaryota</taxon>
        <taxon>Metazoa</taxon>
        <taxon>Ecdysozoa</taxon>
        <taxon>Arthropoda</taxon>
        <taxon>Hexapoda</taxon>
        <taxon>Insecta</taxon>
        <taxon>Pterygota</taxon>
        <taxon>Neoptera</taxon>
        <taxon>Endopterygota</taxon>
        <taxon>Diptera</taxon>
        <taxon>Brachycera</taxon>
        <taxon>Muscomorpha</taxon>
        <taxon>Ephydroidea</taxon>
        <taxon>Drosophilidae</taxon>
        <taxon>Scaptodrosophila</taxon>
    </lineage>
</organism>
<reference evidence="2" key="1">
    <citation type="submission" date="2025-08" db="UniProtKB">
        <authorList>
            <consortium name="RefSeq"/>
        </authorList>
    </citation>
    <scope>IDENTIFICATION</scope>
    <source>
        <strain evidence="2">11010-0011.00</strain>
        <tissue evidence="2">Whole body</tissue>
    </source>
</reference>
<gene>
    <name evidence="2" type="primary">LOC115622425</name>
</gene>
<evidence type="ECO:0000313" key="1">
    <source>
        <dbReference type="Proteomes" id="UP000504634"/>
    </source>
</evidence>
<name>A0A6J2T5M6_DROLE</name>